<keyword evidence="2" id="KW-1185">Reference proteome</keyword>
<name>A0AAE0L651_9CHLO</name>
<gene>
    <name evidence="1" type="ORF">CYMTET_18223</name>
</gene>
<proteinExistence type="predicted"/>
<reference evidence="1 2" key="1">
    <citation type="journal article" date="2015" name="Genome Biol. Evol.">
        <title>Comparative Genomics of a Bacterivorous Green Alga Reveals Evolutionary Causalities and Consequences of Phago-Mixotrophic Mode of Nutrition.</title>
        <authorList>
            <person name="Burns J.A."/>
            <person name="Paasch A."/>
            <person name="Narechania A."/>
            <person name="Kim E."/>
        </authorList>
    </citation>
    <scope>NUCLEOTIDE SEQUENCE [LARGE SCALE GENOMIC DNA]</scope>
    <source>
        <strain evidence="1 2">PLY_AMNH</strain>
    </source>
</reference>
<evidence type="ECO:0000313" key="1">
    <source>
        <dbReference type="EMBL" id="KAK3273543.1"/>
    </source>
</evidence>
<dbReference type="Proteomes" id="UP001190700">
    <property type="component" value="Unassembled WGS sequence"/>
</dbReference>
<accession>A0AAE0L651</accession>
<dbReference type="EMBL" id="LGRX02008422">
    <property type="protein sequence ID" value="KAK3273543.1"/>
    <property type="molecule type" value="Genomic_DNA"/>
</dbReference>
<comment type="caution">
    <text evidence="1">The sequence shown here is derived from an EMBL/GenBank/DDBJ whole genome shotgun (WGS) entry which is preliminary data.</text>
</comment>
<evidence type="ECO:0000313" key="2">
    <source>
        <dbReference type="Proteomes" id="UP001190700"/>
    </source>
</evidence>
<sequence length="174" mass="18260">MTEAEMMHSRLKKTTHLGQRVLGSASTVHPAIGGDHVGEGLVGPRAGATPGRTPRAHAGILGYHRGCAASVVTGGRRERHSGGEASGGAFKVHGLVSGTTTTRMHSHVSGYGLAVLRVLRYGTKTMVASSHSPNKEHAEMMITISGLPPARKTYSAWKRSSSPVSISCWNWAAA</sequence>
<protein>
    <submittedName>
        <fullName evidence="1">Uncharacterized protein</fullName>
    </submittedName>
</protein>
<dbReference type="AlphaFoldDB" id="A0AAE0L651"/>
<organism evidence="1 2">
    <name type="scientific">Cymbomonas tetramitiformis</name>
    <dbReference type="NCBI Taxonomy" id="36881"/>
    <lineage>
        <taxon>Eukaryota</taxon>
        <taxon>Viridiplantae</taxon>
        <taxon>Chlorophyta</taxon>
        <taxon>Pyramimonadophyceae</taxon>
        <taxon>Pyramimonadales</taxon>
        <taxon>Pyramimonadaceae</taxon>
        <taxon>Cymbomonas</taxon>
    </lineage>
</organism>